<gene>
    <name evidence="1" type="ORF">P3T76_009931</name>
</gene>
<dbReference type="EMBL" id="JASMQC010000020">
    <property type="protein sequence ID" value="KAK1937153.1"/>
    <property type="molecule type" value="Genomic_DNA"/>
</dbReference>
<sequence length="256" mass="28680">MIEQYEEGETSPQSCRKALERLLQRTAKQYGFSTQKSQETKLPCLDLIQLKQDFAIDSYSPSEIYNMDETAINFDMPPVRIWGVKGRSGSAKVQDLTKHCGRMTAVLTIRVDGLFFGKKLPILFILQGKLGGTIETKEIRSLPKGHFYTVQEAGWMDAAGWQFYNKNLLKYEIDGPAVLLVDNLESHVSEQGVRVAAEESCATVVPLPPKSTSGLSAPEKRLKAIKSTIKAWEEFSDELVIRSFQTAIPRVESMTV</sequence>
<keyword evidence="2" id="KW-1185">Reference proteome</keyword>
<dbReference type="AlphaFoldDB" id="A0AAD9GEZ0"/>
<dbReference type="Proteomes" id="UP001259832">
    <property type="component" value="Unassembled WGS sequence"/>
</dbReference>
<comment type="caution">
    <text evidence="1">The sequence shown here is derived from an EMBL/GenBank/DDBJ whole genome shotgun (WGS) entry which is preliminary data.</text>
</comment>
<accession>A0AAD9GEZ0</accession>
<name>A0AAD9GEZ0_9STRA</name>
<organism evidence="1 2">
    <name type="scientific">Phytophthora citrophthora</name>
    <dbReference type="NCBI Taxonomy" id="4793"/>
    <lineage>
        <taxon>Eukaryota</taxon>
        <taxon>Sar</taxon>
        <taxon>Stramenopiles</taxon>
        <taxon>Oomycota</taxon>
        <taxon>Peronosporomycetes</taxon>
        <taxon>Peronosporales</taxon>
        <taxon>Peronosporaceae</taxon>
        <taxon>Phytophthora</taxon>
    </lineage>
</organism>
<evidence type="ECO:0000313" key="2">
    <source>
        <dbReference type="Proteomes" id="UP001259832"/>
    </source>
</evidence>
<evidence type="ECO:0008006" key="3">
    <source>
        <dbReference type="Google" id="ProtNLM"/>
    </source>
</evidence>
<evidence type="ECO:0000313" key="1">
    <source>
        <dbReference type="EMBL" id="KAK1937153.1"/>
    </source>
</evidence>
<reference evidence="1" key="1">
    <citation type="submission" date="2023-08" db="EMBL/GenBank/DDBJ databases">
        <title>Reference Genome Resource for the Citrus Pathogen Phytophthora citrophthora.</title>
        <authorList>
            <person name="Moller H."/>
            <person name="Coetzee B."/>
            <person name="Rose L.J."/>
            <person name="Van Niekerk J.M."/>
        </authorList>
    </citation>
    <scope>NUCLEOTIDE SEQUENCE</scope>
    <source>
        <strain evidence="1">STE-U-9442</strain>
    </source>
</reference>
<proteinExistence type="predicted"/>
<protein>
    <recommendedName>
        <fullName evidence="3">DDE-1 domain-containing protein</fullName>
    </recommendedName>
</protein>